<dbReference type="SUPFAM" id="SSF53613">
    <property type="entry name" value="Ribokinase-like"/>
    <property type="match status" value="1"/>
</dbReference>
<dbReference type="PROSITE" id="PS00583">
    <property type="entry name" value="PFKB_KINASES_1"/>
    <property type="match status" value="1"/>
</dbReference>
<proteinExistence type="inferred from homology"/>
<evidence type="ECO:0000256" key="1">
    <source>
        <dbReference type="ARBA" id="ARBA00010688"/>
    </source>
</evidence>
<comment type="similarity">
    <text evidence="1">Belongs to the carbohydrate kinase PfkB family.</text>
</comment>
<dbReference type="GO" id="GO:0008443">
    <property type="term" value="F:phosphofructokinase activity"/>
    <property type="evidence" value="ECO:0007669"/>
    <property type="project" value="TreeGrafter"/>
</dbReference>
<evidence type="ECO:0000256" key="2">
    <source>
        <dbReference type="ARBA" id="ARBA00022679"/>
    </source>
</evidence>
<sequence>MILTVTLNPAIDRTLTVPNFQRGQRHRATSGLALAGGKGINISRALKALGVPSIATGLAGGQTGMRIVERMTAEGILNDFVRIADESRTTTAVVDPTNGSYTEIKEWGPAVRPDELEFLRDKVEYLSRSADLVVIAGSLPRDVADSFYAELIHDLNRRNVTTYLDCEGEALRLGVEAEPTLASIGQQDAESLVGQEFHDDEDYELALGQIAALGARSALVSTEDGCIAILREDRVAHRFRVVAPRVDPVSTVGAGDVLLAGFLAARAAGKTAEETLRFAAAASAASTLELGAGVLDPREAGRLQPATEVVELEPATEAAV</sequence>
<gene>
    <name evidence="7" type="ORF">UFOPK2399_01575</name>
</gene>
<evidence type="ECO:0000313" key="7">
    <source>
        <dbReference type="EMBL" id="CAB4704420.1"/>
    </source>
</evidence>
<protein>
    <submittedName>
        <fullName evidence="7">Unannotated protein</fullName>
    </submittedName>
</protein>
<dbReference type="Pfam" id="PF00294">
    <property type="entry name" value="PfkB"/>
    <property type="match status" value="1"/>
</dbReference>
<dbReference type="PROSITE" id="PS00584">
    <property type="entry name" value="PFKB_KINASES_2"/>
    <property type="match status" value="1"/>
</dbReference>
<dbReference type="EMBL" id="CAEZXP010000005">
    <property type="protein sequence ID" value="CAB4704420.1"/>
    <property type="molecule type" value="Genomic_DNA"/>
</dbReference>
<dbReference type="PANTHER" id="PTHR46566">
    <property type="entry name" value="1-PHOSPHOFRUCTOKINASE-RELATED"/>
    <property type="match status" value="1"/>
</dbReference>
<dbReference type="Gene3D" id="3.40.1190.20">
    <property type="match status" value="1"/>
</dbReference>
<reference evidence="7" key="1">
    <citation type="submission" date="2020-05" db="EMBL/GenBank/DDBJ databases">
        <authorList>
            <person name="Chiriac C."/>
            <person name="Salcher M."/>
            <person name="Ghai R."/>
            <person name="Kavagutti S V."/>
        </authorList>
    </citation>
    <scope>NUCLEOTIDE SEQUENCE</scope>
</reference>
<dbReference type="InterPro" id="IPR017583">
    <property type="entry name" value="Tagatose/fructose_Pkinase"/>
</dbReference>
<evidence type="ECO:0000256" key="5">
    <source>
        <dbReference type="ARBA" id="ARBA00022840"/>
    </source>
</evidence>
<dbReference type="GO" id="GO:0005829">
    <property type="term" value="C:cytosol"/>
    <property type="evidence" value="ECO:0007669"/>
    <property type="project" value="TreeGrafter"/>
</dbReference>
<dbReference type="AlphaFoldDB" id="A0A6J6PXW6"/>
<name>A0A6J6PXW6_9ZZZZ</name>
<dbReference type="InterPro" id="IPR011611">
    <property type="entry name" value="PfkB_dom"/>
</dbReference>
<keyword evidence="2" id="KW-0808">Transferase</keyword>
<feature type="domain" description="Carbohydrate kinase PfkB" evidence="6">
    <location>
        <begin position="11"/>
        <end position="293"/>
    </location>
</feature>
<evidence type="ECO:0000256" key="4">
    <source>
        <dbReference type="ARBA" id="ARBA00022777"/>
    </source>
</evidence>
<dbReference type="PIRSF" id="PIRSF000535">
    <property type="entry name" value="1PFK/6PFK/LacC"/>
    <property type="match status" value="1"/>
</dbReference>
<dbReference type="GO" id="GO:0005524">
    <property type="term" value="F:ATP binding"/>
    <property type="evidence" value="ECO:0007669"/>
    <property type="project" value="UniProtKB-KW"/>
</dbReference>
<dbReference type="CDD" id="cd01164">
    <property type="entry name" value="FruK_PfkB_like"/>
    <property type="match status" value="1"/>
</dbReference>
<evidence type="ECO:0000259" key="6">
    <source>
        <dbReference type="Pfam" id="PF00294"/>
    </source>
</evidence>
<dbReference type="InterPro" id="IPR002173">
    <property type="entry name" value="Carboh/pur_kinase_PfkB_CS"/>
</dbReference>
<evidence type="ECO:0000256" key="3">
    <source>
        <dbReference type="ARBA" id="ARBA00022741"/>
    </source>
</evidence>
<keyword evidence="4" id="KW-0418">Kinase</keyword>
<organism evidence="7">
    <name type="scientific">freshwater metagenome</name>
    <dbReference type="NCBI Taxonomy" id="449393"/>
    <lineage>
        <taxon>unclassified sequences</taxon>
        <taxon>metagenomes</taxon>
        <taxon>ecological metagenomes</taxon>
    </lineage>
</organism>
<accession>A0A6J6PXW6</accession>
<dbReference type="PANTHER" id="PTHR46566:SF2">
    <property type="entry name" value="ATP-DEPENDENT 6-PHOSPHOFRUCTOKINASE ISOZYME 2"/>
    <property type="match status" value="1"/>
</dbReference>
<keyword evidence="3" id="KW-0547">Nucleotide-binding</keyword>
<dbReference type="NCBIfam" id="TIGR03168">
    <property type="entry name" value="1-PFK"/>
    <property type="match status" value="1"/>
</dbReference>
<dbReference type="InterPro" id="IPR029056">
    <property type="entry name" value="Ribokinase-like"/>
</dbReference>
<keyword evidence="5" id="KW-0067">ATP-binding</keyword>